<accession>A0A8R1UB77</accession>
<sequence>MATLDSIPAEIVERIIGDLPLNDRLSFRHKLELEVSHCLNDFMRPRLPQLERSDHCEIESLNVAKLSGCILISTSPLDVPIALHLVDCTDFAAKTWKRKSADTGKIECFLNFEFPPAREFVLFKEAKIGHLEMRKHLPLHVEDGNLQQLSSILTGCEIEKFTVVLDKKTVQNMKELPTFVSTHRVKHVEFSLEKTFIYDMVEPFLCAEELAKSLVAAGVREITFTGDKMFGRPLDGVPDVVRVESGYHPRFGHAKPPFAFDVLLIFYQAGLQTITVNLNALENQERAIKVEEWDAFLDKIVEICDKPLRLTLTLHNAIEDNYSSYWRNWRKVKVEWQSSSIPSPYRERVRDCQHIVVDFTPMSRLQVEPAQPS</sequence>
<dbReference type="EnsemblMetazoa" id="PPA13606.1">
    <property type="protein sequence ID" value="PPA13606.1"/>
    <property type="gene ID" value="WBGene00103160"/>
</dbReference>
<keyword evidence="2" id="KW-1185">Reference proteome</keyword>
<dbReference type="Proteomes" id="UP000005239">
    <property type="component" value="Unassembled WGS sequence"/>
</dbReference>
<proteinExistence type="predicted"/>
<reference evidence="2" key="1">
    <citation type="journal article" date="2008" name="Nat. Genet.">
        <title>The Pristionchus pacificus genome provides a unique perspective on nematode lifestyle and parasitism.</title>
        <authorList>
            <person name="Dieterich C."/>
            <person name="Clifton S.W."/>
            <person name="Schuster L.N."/>
            <person name="Chinwalla A."/>
            <person name="Delehaunty K."/>
            <person name="Dinkelacker I."/>
            <person name="Fulton L."/>
            <person name="Fulton R."/>
            <person name="Godfrey J."/>
            <person name="Minx P."/>
            <person name="Mitreva M."/>
            <person name="Roeseler W."/>
            <person name="Tian H."/>
            <person name="Witte H."/>
            <person name="Yang S.P."/>
            <person name="Wilson R.K."/>
            <person name="Sommer R.J."/>
        </authorList>
    </citation>
    <scope>NUCLEOTIDE SEQUENCE [LARGE SCALE GENOMIC DNA]</scope>
    <source>
        <strain evidence="2">PS312</strain>
    </source>
</reference>
<accession>A0A2A6BQL8</accession>
<evidence type="ECO:0000313" key="2">
    <source>
        <dbReference type="Proteomes" id="UP000005239"/>
    </source>
</evidence>
<organism evidence="1 2">
    <name type="scientific">Pristionchus pacificus</name>
    <name type="common">Parasitic nematode worm</name>
    <dbReference type="NCBI Taxonomy" id="54126"/>
    <lineage>
        <taxon>Eukaryota</taxon>
        <taxon>Metazoa</taxon>
        <taxon>Ecdysozoa</taxon>
        <taxon>Nematoda</taxon>
        <taxon>Chromadorea</taxon>
        <taxon>Rhabditida</taxon>
        <taxon>Rhabditina</taxon>
        <taxon>Diplogasteromorpha</taxon>
        <taxon>Diplogasteroidea</taxon>
        <taxon>Neodiplogasteridae</taxon>
        <taxon>Pristionchus</taxon>
    </lineage>
</organism>
<reference evidence="1" key="2">
    <citation type="submission" date="2022-06" db="UniProtKB">
        <authorList>
            <consortium name="EnsemblMetazoa"/>
        </authorList>
    </citation>
    <scope>IDENTIFICATION</scope>
    <source>
        <strain evidence="1">PS312</strain>
    </source>
</reference>
<evidence type="ECO:0000313" key="1">
    <source>
        <dbReference type="EnsemblMetazoa" id="PPA13606.1"/>
    </source>
</evidence>
<protein>
    <submittedName>
        <fullName evidence="1">Uncharacterized protein</fullName>
    </submittedName>
</protein>
<name>A0A2A6BQL8_PRIPA</name>
<dbReference type="AlphaFoldDB" id="A0A2A6BQL8"/>
<gene>
    <name evidence="1" type="primary">WBGene00103160</name>
</gene>